<dbReference type="Gene3D" id="1.10.3230.30">
    <property type="entry name" value="Phage gp6-like head-tail connector protein"/>
    <property type="match status" value="1"/>
</dbReference>
<evidence type="ECO:0000313" key="1">
    <source>
        <dbReference type="EMBL" id="SPB16521.1"/>
    </source>
</evidence>
<gene>
    <name evidence="1" type="ORF">NOV72_03720</name>
</gene>
<organism evidence="1 2">
    <name type="scientific">Caballeronia novacaledonica</name>
    <dbReference type="NCBI Taxonomy" id="1544861"/>
    <lineage>
        <taxon>Bacteria</taxon>
        <taxon>Pseudomonadati</taxon>
        <taxon>Pseudomonadota</taxon>
        <taxon>Betaproteobacteria</taxon>
        <taxon>Burkholderiales</taxon>
        <taxon>Burkholderiaceae</taxon>
        <taxon>Caballeronia</taxon>
    </lineage>
</organism>
<dbReference type="InterPro" id="IPR021146">
    <property type="entry name" value="Phage_gp6-like_head-tail"/>
</dbReference>
<accession>A0A2U3I8J6</accession>
<name>A0A2U3I8J6_9BURK</name>
<dbReference type="RefSeq" id="WP_106856090.1">
    <property type="nucleotide sequence ID" value="NZ_OGTP01000013.1"/>
</dbReference>
<evidence type="ECO:0008006" key="3">
    <source>
        <dbReference type="Google" id="ProtNLM"/>
    </source>
</evidence>
<protein>
    <recommendedName>
        <fullName evidence="3">Phage gp6-like head-tail connector protein</fullName>
    </recommendedName>
</protein>
<evidence type="ECO:0000313" key="2">
    <source>
        <dbReference type="Proteomes" id="UP000238169"/>
    </source>
</evidence>
<dbReference type="Pfam" id="PF05135">
    <property type="entry name" value="Phage_connect_1"/>
    <property type="match status" value="1"/>
</dbReference>
<dbReference type="NCBIfam" id="TIGR01560">
    <property type="entry name" value="put_DNA_pack"/>
    <property type="match status" value="1"/>
</dbReference>
<proteinExistence type="predicted"/>
<dbReference type="InterPro" id="IPR011738">
    <property type="entry name" value="Phage_CHP"/>
</dbReference>
<keyword evidence="2" id="KW-1185">Reference proteome</keyword>
<sequence>MQLFVTVPPSTEAISLEEAKLHLRVDGADDDDEISGFIVAARETAEKELQRPLLLQTCESRGDTFPCGKLRLWKDVTEVTSVAYQDDTGALATLAADQYRLMSGAFLMPVSTWPRGTDVVVTFKCGAFDVSNMPKSIIVWMKIQIGGLYENREASTTNQRFQTPGRFIEGLIERYASPEL</sequence>
<dbReference type="Proteomes" id="UP000238169">
    <property type="component" value="Unassembled WGS sequence"/>
</dbReference>
<dbReference type="CDD" id="cd08054">
    <property type="entry name" value="gp6"/>
    <property type="match status" value="1"/>
</dbReference>
<dbReference type="NCBIfam" id="TIGR02215">
    <property type="entry name" value="phage_chp_gp8"/>
    <property type="match status" value="1"/>
</dbReference>
<dbReference type="EMBL" id="OGTP01000013">
    <property type="protein sequence ID" value="SPB16521.1"/>
    <property type="molecule type" value="Genomic_DNA"/>
</dbReference>
<reference evidence="2" key="1">
    <citation type="submission" date="2018-01" db="EMBL/GenBank/DDBJ databases">
        <authorList>
            <person name="Peeters C."/>
        </authorList>
    </citation>
    <scope>NUCLEOTIDE SEQUENCE [LARGE SCALE GENOMIC DNA]</scope>
</reference>
<dbReference type="OrthoDB" id="6174494at2"/>
<dbReference type="InterPro" id="IPR006450">
    <property type="entry name" value="Phage_HK97_gp6-like"/>
</dbReference>
<dbReference type="AlphaFoldDB" id="A0A2U3I8J6"/>